<keyword evidence="2 10" id="KW-0444">Lipid biosynthesis</keyword>
<feature type="binding site" evidence="10">
    <location>
        <position position="255"/>
    </location>
    <ligand>
        <name>sn-glycerol 3-phosphate</name>
        <dbReference type="ChEBI" id="CHEBI:57597"/>
    </ligand>
</feature>
<dbReference type="InterPro" id="IPR011128">
    <property type="entry name" value="G3P_DH_NAD-dep_N"/>
</dbReference>
<feature type="binding site" evidence="13">
    <location>
        <position position="266"/>
    </location>
    <ligand>
        <name>NAD(+)</name>
        <dbReference type="ChEBI" id="CHEBI:57540"/>
    </ligand>
</feature>
<feature type="binding site" evidence="12">
    <location>
        <position position="119"/>
    </location>
    <ligand>
        <name>substrate</name>
    </ligand>
</feature>
<feature type="binding site" evidence="10">
    <location>
        <position position="119"/>
    </location>
    <ligand>
        <name>sn-glycerol 3-phosphate</name>
        <dbReference type="ChEBI" id="CHEBI:57597"/>
    </ligand>
</feature>
<protein>
    <recommendedName>
        <fullName evidence="10">Glycerol-3-phosphate dehydrogenase [NAD(P)+]</fullName>
        <ecNumber evidence="10">1.1.1.94</ecNumber>
    </recommendedName>
    <alternativeName>
        <fullName evidence="10">NAD(P)(+)-dependent glycerol-3-phosphate dehydrogenase</fullName>
    </alternativeName>
    <alternativeName>
        <fullName evidence="10">NAD(P)H-dependent dihydroxyacetone-phosphate reductase</fullName>
    </alternativeName>
</protein>
<comment type="function">
    <text evidence="10">Catalyzes the reduction of the glycolytic intermediate dihydroxyacetone phosphate (DHAP) to sn-glycerol 3-phosphate (G3P), the key precursor for phospholipid synthesis.</text>
</comment>
<dbReference type="GO" id="GO:0046168">
    <property type="term" value="P:glycerol-3-phosphate catabolic process"/>
    <property type="evidence" value="ECO:0007669"/>
    <property type="project" value="InterPro"/>
</dbReference>
<keyword evidence="9 10" id="KW-1208">Phospholipid metabolism</keyword>
<feature type="binding site" evidence="10">
    <location>
        <position position="26"/>
    </location>
    <ligand>
        <name>NADPH</name>
        <dbReference type="ChEBI" id="CHEBI:57783"/>
    </ligand>
</feature>
<dbReference type="InterPro" id="IPR006168">
    <property type="entry name" value="G3P_DH_NAD-dep"/>
</dbReference>
<dbReference type="SUPFAM" id="SSF48179">
    <property type="entry name" value="6-phosphogluconate dehydrogenase C-terminal domain-like"/>
    <property type="match status" value="1"/>
</dbReference>
<feature type="binding site" evidence="10">
    <location>
        <position position="265"/>
    </location>
    <ligand>
        <name>sn-glycerol 3-phosphate</name>
        <dbReference type="ChEBI" id="CHEBI:57597"/>
    </ligand>
</feature>
<dbReference type="FunFam" id="3.40.50.720:FF:000019">
    <property type="entry name" value="Glycerol-3-phosphate dehydrogenase [NAD(P)+]"/>
    <property type="match status" value="1"/>
</dbReference>
<evidence type="ECO:0000259" key="17">
    <source>
        <dbReference type="Pfam" id="PF07479"/>
    </source>
</evidence>
<comment type="catalytic activity">
    <reaction evidence="10 15">
        <text>sn-glycerol 3-phosphate + NADP(+) = dihydroxyacetone phosphate + NADPH + H(+)</text>
        <dbReference type="Rhea" id="RHEA:11096"/>
        <dbReference type="ChEBI" id="CHEBI:15378"/>
        <dbReference type="ChEBI" id="CHEBI:57597"/>
        <dbReference type="ChEBI" id="CHEBI:57642"/>
        <dbReference type="ChEBI" id="CHEBI:57783"/>
        <dbReference type="ChEBI" id="CHEBI:58349"/>
        <dbReference type="EC" id="1.1.1.94"/>
    </reaction>
</comment>
<comment type="catalytic activity">
    <reaction evidence="10">
        <text>sn-glycerol 3-phosphate + NAD(+) = dihydroxyacetone phosphate + NADH + H(+)</text>
        <dbReference type="Rhea" id="RHEA:11092"/>
        <dbReference type="ChEBI" id="CHEBI:15378"/>
        <dbReference type="ChEBI" id="CHEBI:57540"/>
        <dbReference type="ChEBI" id="CHEBI:57597"/>
        <dbReference type="ChEBI" id="CHEBI:57642"/>
        <dbReference type="ChEBI" id="CHEBI:57945"/>
        <dbReference type="EC" id="1.1.1.94"/>
    </reaction>
</comment>
<evidence type="ECO:0000256" key="14">
    <source>
        <dbReference type="RuleBase" id="RU000437"/>
    </source>
</evidence>
<evidence type="ECO:0000256" key="9">
    <source>
        <dbReference type="ARBA" id="ARBA00023264"/>
    </source>
</evidence>
<evidence type="ECO:0000256" key="13">
    <source>
        <dbReference type="PIRSR" id="PIRSR000114-3"/>
    </source>
</evidence>
<dbReference type="InterPro" id="IPR013328">
    <property type="entry name" value="6PGD_dom2"/>
</dbReference>
<organism evidence="18">
    <name type="scientific">Methyloraptor flagellatus</name>
    <dbReference type="NCBI Taxonomy" id="3162530"/>
    <lineage>
        <taxon>Bacteria</taxon>
        <taxon>Pseudomonadati</taxon>
        <taxon>Pseudomonadota</taxon>
        <taxon>Alphaproteobacteria</taxon>
        <taxon>Hyphomicrobiales</taxon>
        <taxon>Ancalomicrobiaceae</taxon>
        <taxon>Methyloraptor</taxon>
    </lineage>
</organism>
<feature type="binding site" evidence="13">
    <location>
        <begin position="22"/>
        <end position="27"/>
    </location>
    <ligand>
        <name>NAD(+)</name>
        <dbReference type="ChEBI" id="CHEBI:57540"/>
    </ligand>
</feature>
<evidence type="ECO:0000256" key="4">
    <source>
        <dbReference type="ARBA" id="ARBA00022857"/>
    </source>
</evidence>
<feature type="binding site" evidence="10">
    <location>
        <position position="119"/>
    </location>
    <ligand>
        <name>NADPH</name>
        <dbReference type="ChEBI" id="CHEBI:57783"/>
    </ligand>
</feature>
<keyword evidence="3 10" id="KW-0547">Nucleotide-binding</keyword>
<dbReference type="InterPro" id="IPR036291">
    <property type="entry name" value="NAD(P)-bd_dom_sf"/>
</dbReference>
<comment type="pathway">
    <text evidence="10">Membrane lipid metabolism; glycerophospholipid metabolism.</text>
</comment>
<keyword evidence="6 10" id="KW-0520">NAD</keyword>
<dbReference type="GO" id="GO:0046167">
    <property type="term" value="P:glycerol-3-phosphate biosynthetic process"/>
    <property type="evidence" value="ECO:0007669"/>
    <property type="project" value="UniProtKB-UniRule"/>
</dbReference>
<dbReference type="GO" id="GO:0008654">
    <property type="term" value="P:phospholipid biosynthetic process"/>
    <property type="evidence" value="ECO:0007669"/>
    <property type="project" value="UniProtKB-KW"/>
</dbReference>
<dbReference type="PANTHER" id="PTHR11728:SF1">
    <property type="entry name" value="GLYCEROL-3-PHOSPHATE DEHYDROGENASE [NAD(+)] 2, CHLOROPLASTIC"/>
    <property type="match status" value="1"/>
</dbReference>
<keyword evidence="10" id="KW-0963">Cytoplasm</keyword>
<feature type="binding site" evidence="10">
    <location>
        <position position="266"/>
    </location>
    <ligand>
        <name>NADPH</name>
        <dbReference type="ChEBI" id="CHEBI:57783"/>
    </ligand>
</feature>
<dbReference type="PROSITE" id="PS00957">
    <property type="entry name" value="NAD_G3PDH"/>
    <property type="match status" value="1"/>
</dbReference>
<feature type="binding site" evidence="10">
    <location>
        <position position="267"/>
    </location>
    <ligand>
        <name>sn-glycerol 3-phosphate</name>
        <dbReference type="ChEBI" id="CHEBI:57597"/>
    </ligand>
</feature>
<dbReference type="Gene3D" id="3.40.50.720">
    <property type="entry name" value="NAD(P)-binding Rossmann-like Domain"/>
    <property type="match status" value="1"/>
</dbReference>
<evidence type="ECO:0000259" key="16">
    <source>
        <dbReference type="Pfam" id="PF01210"/>
    </source>
</evidence>
<dbReference type="GO" id="GO:0005975">
    <property type="term" value="P:carbohydrate metabolic process"/>
    <property type="evidence" value="ECO:0007669"/>
    <property type="project" value="InterPro"/>
</dbReference>
<reference evidence="18" key="1">
    <citation type="submission" date="2024-06" db="EMBL/GenBank/DDBJ databases">
        <title>Methylostella associata gen. nov., sp. nov., a novel Ancalomicrobiaceae-affiliated facultatively methylotrophic bacteria that feed on methanotrophs of the genus Methylococcus.</title>
        <authorList>
            <person name="Saltykova V."/>
            <person name="Danilova O.V."/>
            <person name="Oshkin I.Y."/>
            <person name="Belova S.E."/>
            <person name="Pimenov N.V."/>
            <person name="Dedysh S.N."/>
        </authorList>
    </citation>
    <scope>NUCLEOTIDE SEQUENCE</scope>
    <source>
        <strain evidence="18">S20</strain>
    </source>
</reference>
<feature type="domain" description="Glycerol-3-phosphate dehydrogenase NAD-dependent C-terminal" evidence="17">
    <location>
        <begin position="191"/>
        <end position="331"/>
    </location>
</feature>
<evidence type="ECO:0000256" key="5">
    <source>
        <dbReference type="ARBA" id="ARBA00023002"/>
    </source>
</evidence>
<dbReference type="SUPFAM" id="SSF51735">
    <property type="entry name" value="NAD(P)-binding Rossmann-fold domains"/>
    <property type="match status" value="1"/>
</dbReference>
<evidence type="ECO:0000256" key="15">
    <source>
        <dbReference type="RuleBase" id="RU000439"/>
    </source>
</evidence>
<dbReference type="GO" id="GO:0051287">
    <property type="term" value="F:NAD binding"/>
    <property type="evidence" value="ECO:0007669"/>
    <property type="project" value="InterPro"/>
</dbReference>
<dbReference type="Gene3D" id="1.10.1040.10">
    <property type="entry name" value="N-(1-d-carboxylethyl)-l-norvaline Dehydrogenase, domain 2"/>
    <property type="match status" value="1"/>
</dbReference>
<feature type="binding site" evidence="10">
    <location>
        <position position="46"/>
    </location>
    <ligand>
        <name>NADPH</name>
        <dbReference type="ChEBI" id="CHEBI:57783"/>
    </ligand>
</feature>
<proteinExistence type="inferred from homology"/>
<dbReference type="KEGG" id="mflg:ABS361_19310"/>
<comment type="caution">
    <text evidence="10">Lacks conserved residue(s) required for the propagation of feature annotation.</text>
</comment>
<keyword evidence="8 10" id="KW-0594">Phospholipid biosynthesis</keyword>
<feature type="binding site" evidence="10">
    <location>
        <position position="292"/>
    </location>
    <ligand>
        <name>NADPH</name>
        <dbReference type="ChEBI" id="CHEBI:57783"/>
    </ligand>
</feature>
<feature type="binding site" evidence="10">
    <location>
        <position position="266"/>
    </location>
    <ligand>
        <name>sn-glycerol 3-phosphate</name>
        <dbReference type="ChEBI" id="CHEBI:57597"/>
    </ligand>
</feature>
<feature type="binding site" evidence="10">
    <location>
        <position position="63"/>
    </location>
    <ligand>
        <name>NADPH</name>
        <dbReference type="ChEBI" id="CHEBI:57783"/>
    </ligand>
</feature>
<dbReference type="InterPro" id="IPR008927">
    <property type="entry name" value="6-PGluconate_DH-like_C_sf"/>
</dbReference>
<keyword evidence="5 10" id="KW-0560">Oxidoreductase</keyword>
<keyword evidence="4 10" id="KW-0521">NADP</keyword>
<feature type="binding site" evidence="13">
    <location>
        <position position="151"/>
    </location>
    <ligand>
        <name>NAD(+)</name>
        <dbReference type="ChEBI" id="CHEBI:57540"/>
    </ligand>
</feature>
<dbReference type="NCBIfam" id="NF000942">
    <property type="entry name" value="PRK00094.1-4"/>
    <property type="match status" value="1"/>
</dbReference>
<evidence type="ECO:0000313" key="18">
    <source>
        <dbReference type="EMBL" id="XBY44165.1"/>
    </source>
</evidence>
<dbReference type="PRINTS" id="PR00077">
    <property type="entry name" value="GPDHDRGNASE"/>
</dbReference>
<name>A0AAU7X7T3_9HYPH</name>
<dbReference type="PIRSF" id="PIRSF000114">
    <property type="entry name" value="Glycerol-3-P_dh"/>
    <property type="match status" value="1"/>
</dbReference>
<dbReference type="RefSeq" id="WP_407049259.1">
    <property type="nucleotide sequence ID" value="NZ_CP158568.1"/>
</dbReference>
<gene>
    <name evidence="10" type="primary">gpsA</name>
    <name evidence="18" type="ORF">ABS361_19310</name>
</gene>
<evidence type="ECO:0000256" key="3">
    <source>
        <dbReference type="ARBA" id="ARBA00022741"/>
    </source>
</evidence>
<feature type="domain" description="Glycerol-3-phosphate dehydrogenase NAD-dependent N-terminal" evidence="16">
    <location>
        <begin position="18"/>
        <end position="171"/>
    </location>
</feature>
<feature type="binding site" evidence="12">
    <location>
        <begin position="266"/>
        <end position="267"/>
    </location>
    <ligand>
        <name>substrate</name>
    </ligand>
</feature>
<evidence type="ECO:0000256" key="2">
    <source>
        <dbReference type="ARBA" id="ARBA00022516"/>
    </source>
</evidence>
<dbReference type="Pfam" id="PF01210">
    <property type="entry name" value="NAD_Gly3P_dh_N"/>
    <property type="match status" value="1"/>
</dbReference>
<dbReference type="EMBL" id="CP158568">
    <property type="protein sequence ID" value="XBY44165.1"/>
    <property type="molecule type" value="Genomic_DNA"/>
</dbReference>
<feature type="binding site" evidence="10">
    <location>
        <position position="147"/>
    </location>
    <ligand>
        <name>sn-glycerol 3-phosphate</name>
        <dbReference type="ChEBI" id="CHEBI:57597"/>
    </ligand>
</feature>
<accession>A0AAU7X7T3</accession>
<dbReference type="GO" id="GO:0005829">
    <property type="term" value="C:cytosol"/>
    <property type="evidence" value="ECO:0007669"/>
    <property type="project" value="TreeGrafter"/>
</dbReference>
<dbReference type="EC" id="1.1.1.94" evidence="10"/>
<evidence type="ECO:0000256" key="10">
    <source>
        <dbReference type="HAMAP-Rule" id="MF_00394"/>
    </source>
</evidence>
<dbReference type="NCBIfam" id="NF000940">
    <property type="entry name" value="PRK00094.1-2"/>
    <property type="match status" value="1"/>
</dbReference>
<feature type="binding site" evidence="10">
    <location>
        <position position="202"/>
    </location>
    <ligand>
        <name>sn-glycerol 3-phosphate</name>
        <dbReference type="ChEBI" id="CHEBI:57597"/>
    </ligand>
</feature>
<evidence type="ECO:0000256" key="8">
    <source>
        <dbReference type="ARBA" id="ARBA00023209"/>
    </source>
</evidence>
<dbReference type="GO" id="GO:0047952">
    <property type="term" value="F:glycerol-3-phosphate dehydrogenase [NAD(P)+] activity"/>
    <property type="evidence" value="ECO:0007669"/>
    <property type="project" value="UniProtKB-UniRule"/>
</dbReference>
<dbReference type="PANTHER" id="PTHR11728">
    <property type="entry name" value="GLYCEROL-3-PHOSPHATE DEHYDROGENASE"/>
    <property type="match status" value="1"/>
</dbReference>
<evidence type="ECO:0000256" key="11">
    <source>
        <dbReference type="PIRSR" id="PIRSR000114-1"/>
    </source>
</evidence>
<feature type="active site" description="Proton acceptor" evidence="10 11">
    <location>
        <position position="202"/>
    </location>
</feature>
<evidence type="ECO:0000256" key="12">
    <source>
        <dbReference type="PIRSR" id="PIRSR000114-2"/>
    </source>
</evidence>
<sequence>MSAAETSGATMPGAMRSVAVVGGGAFGTALALVAARAGRRAVLVARDAETVAAINGQARNPRYLGDLVLEPAIVATTDIGAVAKADLVVLAVPAQATRAAARDLSGVVRPGVPVIAAAKGLENGTHAVMTDIIAAELPQAAPACLSGPSFAADIARGLPTALTVAAADMDLAEALAQALTSPSFRPYASDDLIGVQIGGALKNVLAIGAGMVVGRGLGASAQAALVARGFAELARLGRALGGRTETLMGLSGLGDLVLTATSPQSRNFSLGLAIGEGGSVAALTGAGTKLAEGATTAAVAVRFAAERDVELPIAAAVAAVLSGRLSVDGAVESLMSRPLKREVE</sequence>
<feature type="binding site" evidence="10">
    <location>
        <position position="149"/>
    </location>
    <ligand>
        <name>sn-glycerol 3-phosphate</name>
        <dbReference type="ChEBI" id="CHEBI:57597"/>
    </ligand>
</feature>
<dbReference type="AlphaFoldDB" id="A0AAU7X7T3"/>
<dbReference type="GO" id="GO:0006650">
    <property type="term" value="P:glycerophospholipid metabolic process"/>
    <property type="evidence" value="ECO:0007669"/>
    <property type="project" value="UniProtKB-UniRule"/>
</dbReference>
<evidence type="ECO:0000256" key="1">
    <source>
        <dbReference type="ARBA" id="ARBA00011009"/>
    </source>
</evidence>
<keyword evidence="7 10" id="KW-0443">Lipid metabolism</keyword>
<dbReference type="Pfam" id="PF07479">
    <property type="entry name" value="NAD_Gly3P_dh_C"/>
    <property type="match status" value="1"/>
</dbReference>
<dbReference type="HAMAP" id="MF_00394">
    <property type="entry name" value="NAD_Glyc3P_dehydrog"/>
    <property type="match status" value="1"/>
</dbReference>
<dbReference type="InterPro" id="IPR006109">
    <property type="entry name" value="G3P_DH_NAD-dep_C"/>
</dbReference>
<feature type="binding site" evidence="10">
    <location>
        <position position="151"/>
    </location>
    <ligand>
        <name>NADPH</name>
        <dbReference type="ChEBI" id="CHEBI:57783"/>
    </ligand>
</feature>
<feature type="binding site" evidence="10">
    <location>
        <position position="290"/>
    </location>
    <ligand>
        <name>NADPH</name>
        <dbReference type="ChEBI" id="CHEBI:57783"/>
    </ligand>
</feature>
<evidence type="ECO:0000256" key="6">
    <source>
        <dbReference type="ARBA" id="ARBA00023027"/>
    </source>
</evidence>
<feature type="binding site" evidence="13">
    <location>
        <position position="289"/>
    </location>
    <ligand>
        <name>NAD(+)</name>
        <dbReference type="ChEBI" id="CHEBI:57540"/>
    </ligand>
</feature>
<evidence type="ECO:0000256" key="7">
    <source>
        <dbReference type="ARBA" id="ARBA00023098"/>
    </source>
</evidence>
<comment type="similarity">
    <text evidence="1 10 14">Belongs to the NAD-dependent glycerol-3-phosphate dehydrogenase family.</text>
</comment>
<comment type="subcellular location">
    <subcellularLocation>
        <location evidence="10">Cytoplasm</location>
    </subcellularLocation>
</comment>